<dbReference type="Proteomes" id="UP000657177">
    <property type="component" value="Unassembled WGS sequence"/>
</dbReference>
<evidence type="ECO:0000256" key="2">
    <source>
        <dbReference type="ARBA" id="ARBA00022448"/>
    </source>
</evidence>
<dbReference type="GO" id="GO:0043952">
    <property type="term" value="P:protein transport by the Sec complex"/>
    <property type="evidence" value="ECO:0007669"/>
    <property type="project" value="UniProtKB-UniRule"/>
</dbReference>
<keyword evidence="2 9" id="KW-0813">Transport</keyword>
<evidence type="ECO:0000256" key="3">
    <source>
        <dbReference type="ARBA" id="ARBA00022475"/>
    </source>
</evidence>
<sequence length="65" mass="7328">MAEKKRRVSVGKFFRSVAAEMKKVAWPNRKEVSTYTTVVLVTVAAVALLISIFDSILSLILFRIK</sequence>
<evidence type="ECO:0000313" key="10">
    <source>
        <dbReference type="EMBL" id="MBA2133977.1"/>
    </source>
</evidence>
<keyword evidence="6 9" id="KW-1133">Transmembrane helix</keyword>
<dbReference type="PANTHER" id="PTHR33910:SF1">
    <property type="entry name" value="PROTEIN TRANSLOCASE SUBUNIT SECE"/>
    <property type="match status" value="1"/>
</dbReference>
<dbReference type="GO" id="GO:0008320">
    <property type="term" value="F:protein transmembrane transporter activity"/>
    <property type="evidence" value="ECO:0007669"/>
    <property type="project" value="UniProtKB-UniRule"/>
</dbReference>
<dbReference type="Pfam" id="PF00584">
    <property type="entry name" value="SecE"/>
    <property type="match status" value="1"/>
</dbReference>
<keyword evidence="7 9" id="KW-0811">Translocation</keyword>
<evidence type="ECO:0000256" key="1">
    <source>
        <dbReference type="ARBA" id="ARBA00004370"/>
    </source>
</evidence>
<keyword evidence="5 9" id="KW-0653">Protein transport</keyword>
<evidence type="ECO:0000256" key="8">
    <source>
        <dbReference type="ARBA" id="ARBA00023136"/>
    </source>
</evidence>
<organism evidence="10 11">
    <name type="scientific">Capillibacterium thermochitinicola</name>
    <dbReference type="NCBI Taxonomy" id="2699427"/>
    <lineage>
        <taxon>Bacteria</taxon>
        <taxon>Bacillati</taxon>
        <taxon>Bacillota</taxon>
        <taxon>Capillibacterium</taxon>
    </lineage>
</organism>
<name>A0A8J6HYM2_9FIRM</name>
<evidence type="ECO:0000256" key="7">
    <source>
        <dbReference type="ARBA" id="ARBA00023010"/>
    </source>
</evidence>
<comment type="caution">
    <text evidence="10">The sequence shown here is derived from an EMBL/GenBank/DDBJ whole genome shotgun (WGS) entry which is preliminary data.</text>
</comment>
<feature type="transmembrane region" description="Helical" evidence="9">
    <location>
        <begin position="38"/>
        <end position="62"/>
    </location>
</feature>
<dbReference type="InterPro" id="IPR005807">
    <property type="entry name" value="SecE_bac"/>
</dbReference>
<accession>A0A8J6HYM2</accession>
<dbReference type="GO" id="GO:0065002">
    <property type="term" value="P:intracellular protein transmembrane transport"/>
    <property type="evidence" value="ECO:0007669"/>
    <property type="project" value="UniProtKB-UniRule"/>
</dbReference>
<keyword evidence="4 9" id="KW-0812">Transmembrane</keyword>
<evidence type="ECO:0000256" key="5">
    <source>
        <dbReference type="ARBA" id="ARBA00022927"/>
    </source>
</evidence>
<dbReference type="RefSeq" id="WP_181340445.1">
    <property type="nucleotide sequence ID" value="NZ_JAAKDE010000032.1"/>
</dbReference>
<dbReference type="InterPro" id="IPR001901">
    <property type="entry name" value="Translocase_SecE/Sec61-g"/>
</dbReference>
<comment type="similarity">
    <text evidence="9">Belongs to the SecE/SEC61-gamma family.</text>
</comment>
<keyword evidence="8 9" id="KW-0472">Membrane</keyword>
<evidence type="ECO:0000313" key="11">
    <source>
        <dbReference type="Proteomes" id="UP000657177"/>
    </source>
</evidence>
<dbReference type="InterPro" id="IPR038379">
    <property type="entry name" value="SecE_sf"/>
</dbReference>
<comment type="subcellular location">
    <subcellularLocation>
        <location evidence="9">Cell membrane</location>
        <topology evidence="9">Single-pass membrane protein</topology>
    </subcellularLocation>
    <subcellularLocation>
        <location evidence="1">Membrane</location>
    </subcellularLocation>
</comment>
<evidence type="ECO:0000256" key="6">
    <source>
        <dbReference type="ARBA" id="ARBA00022989"/>
    </source>
</evidence>
<evidence type="ECO:0000256" key="9">
    <source>
        <dbReference type="HAMAP-Rule" id="MF_00422"/>
    </source>
</evidence>
<reference evidence="10" key="1">
    <citation type="submission" date="2020-06" db="EMBL/GenBank/DDBJ databases">
        <title>Novel chitinolytic bacterium.</title>
        <authorList>
            <person name="Ungkulpasvich U."/>
            <person name="Kosugi A."/>
            <person name="Uke A."/>
        </authorList>
    </citation>
    <scope>NUCLEOTIDE SEQUENCE</scope>
    <source>
        <strain evidence="10">UUS1-1</strain>
    </source>
</reference>
<dbReference type="GO" id="GO:0005886">
    <property type="term" value="C:plasma membrane"/>
    <property type="evidence" value="ECO:0007669"/>
    <property type="project" value="UniProtKB-SubCell"/>
</dbReference>
<dbReference type="HAMAP" id="MF_00422">
    <property type="entry name" value="SecE"/>
    <property type="match status" value="1"/>
</dbReference>
<dbReference type="GO" id="GO:0006605">
    <property type="term" value="P:protein targeting"/>
    <property type="evidence" value="ECO:0007669"/>
    <property type="project" value="UniProtKB-UniRule"/>
</dbReference>
<dbReference type="AlphaFoldDB" id="A0A8J6HYM2"/>
<proteinExistence type="inferred from homology"/>
<comment type="function">
    <text evidence="9">Essential subunit of the Sec protein translocation channel SecYEG. Clamps together the 2 halves of SecY. May contact the channel plug during translocation.</text>
</comment>
<dbReference type="PANTHER" id="PTHR33910">
    <property type="entry name" value="PROTEIN TRANSLOCASE SUBUNIT SECE"/>
    <property type="match status" value="1"/>
</dbReference>
<gene>
    <name evidence="9 10" type="primary">secE</name>
    <name evidence="10" type="ORF">G5B42_10585</name>
</gene>
<keyword evidence="3 9" id="KW-1003">Cell membrane</keyword>
<keyword evidence="11" id="KW-1185">Reference proteome</keyword>
<dbReference type="EMBL" id="JAAKDE010000032">
    <property type="protein sequence ID" value="MBA2133977.1"/>
    <property type="molecule type" value="Genomic_DNA"/>
</dbReference>
<dbReference type="NCBIfam" id="TIGR00964">
    <property type="entry name" value="secE_bact"/>
    <property type="match status" value="1"/>
</dbReference>
<dbReference type="GO" id="GO:0009306">
    <property type="term" value="P:protein secretion"/>
    <property type="evidence" value="ECO:0007669"/>
    <property type="project" value="UniProtKB-UniRule"/>
</dbReference>
<protein>
    <recommendedName>
        <fullName evidence="9">Protein translocase subunit SecE</fullName>
    </recommendedName>
</protein>
<evidence type="ECO:0000256" key="4">
    <source>
        <dbReference type="ARBA" id="ARBA00022692"/>
    </source>
</evidence>
<comment type="subunit">
    <text evidence="9">Component of the Sec protein translocase complex. Heterotrimer consisting of SecY, SecE and SecG subunits. The heterotrimers can form oligomers, although 1 heterotrimer is thought to be able to translocate proteins. Interacts with the ribosome. Interacts with SecDF, and other proteins may be involved. Interacts with SecA.</text>
</comment>
<dbReference type="Gene3D" id="1.20.5.1030">
    <property type="entry name" value="Preprotein translocase secy subunit"/>
    <property type="match status" value="1"/>
</dbReference>